<feature type="transmembrane region" description="Helical" evidence="14">
    <location>
        <begin position="20"/>
        <end position="41"/>
    </location>
</feature>
<evidence type="ECO:0000256" key="6">
    <source>
        <dbReference type="ARBA" id="ARBA00022723"/>
    </source>
</evidence>
<dbReference type="CDD" id="cd11064">
    <property type="entry name" value="CYP86A"/>
    <property type="match status" value="1"/>
</dbReference>
<keyword evidence="8 13" id="KW-0560">Oxidoreductase</keyword>
<gene>
    <name evidence="15" type="ORF">CASFOL_041843</name>
</gene>
<evidence type="ECO:0000313" key="16">
    <source>
        <dbReference type="Proteomes" id="UP001632038"/>
    </source>
</evidence>
<keyword evidence="16" id="KW-1185">Reference proteome</keyword>
<keyword evidence="10 13" id="KW-0503">Monooxygenase</keyword>
<dbReference type="PANTHER" id="PTHR24296">
    <property type="entry name" value="CYTOCHROME P450"/>
    <property type="match status" value="1"/>
</dbReference>
<evidence type="ECO:0000256" key="8">
    <source>
        <dbReference type="ARBA" id="ARBA00023002"/>
    </source>
</evidence>
<evidence type="ECO:0000256" key="13">
    <source>
        <dbReference type="RuleBase" id="RU000461"/>
    </source>
</evidence>
<evidence type="ECO:0000256" key="12">
    <source>
        <dbReference type="PIRSR" id="PIRSR602401-1"/>
    </source>
</evidence>
<accession>A0ABD3B913</accession>
<evidence type="ECO:0000256" key="10">
    <source>
        <dbReference type="ARBA" id="ARBA00023033"/>
    </source>
</evidence>
<evidence type="ECO:0000256" key="4">
    <source>
        <dbReference type="ARBA" id="ARBA00022617"/>
    </source>
</evidence>
<dbReference type="InterPro" id="IPR002401">
    <property type="entry name" value="Cyt_P450_E_grp-I"/>
</dbReference>
<keyword evidence="5 14" id="KW-0812">Transmembrane</keyword>
<evidence type="ECO:0000256" key="1">
    <source>
        <dbReference type="ARBA" id="ARBA00001971"/>
    </source>
</evidence>
<reference evidence="16" key="1">
    <citation type="journal article" date="2024" name="IScience">
        <title>Strigolactones Initiate the Formation of Haustorium-like Structures in Castilleja.</title>
        <authorList>
            <person name="Buerger M."/>
            <person name="Peterson D."/>
            <person name="Chory J."/>
        </authorList>
    </citation>
    <scope>NUCLEOTIDE SEQUENCE [LARGE SCALE GENOMIC DNA]</scope>
</reference>
<evidence type="ECO:0000256" key="5">
    <source>
        <dbReference type="ARBA" id="ARBA00022692"/>
    </source>
</evidence>
<dbReference type="EMBL" id="JAVIJP010000107">
    <property type="protein sequence ID" value="KAL3613769.1"/>
    <property type="molecule type" value="Genomic_DNA"/>
</dbReference>
<evidence type="ECO:0000256" key="11">
    <source>
        <dbReference type="ARBA" id="ARBA00023136"/>
    </source>
</evidence>
<comment type="cofactor">
    <cofactor evidence="1 12">
        <name>heme</name>
        <dbReference type="ChEBI" id="CHEBI:30413"/>
    </cofactor>
</comment>
<keyword evidence="9 12" id="KW-0408">Iron</keyword>
<dbReference type="Gene3D" id="1.10.630.10">
    <property type="entry name" value="Cytochrome P450"/>
    <property type="match status" value="1"/>
</dbReference>
<dbReference type="Pfam" id="PF00067">
    <property type="entry name" value="p450"/>
    <property type="match status" value="1"/>
</dbReference>
<dbReference type="PRINTS" id="PR00463">
    <property type="entry name" value="EP450I"/>
</dbReference>
<organism evidence="15 16">
    <name type="scientific">Castilleja foliolosa</name>
    <dbReference type="NCBI Taxonomy" id="1961234"/>
    <lineage>
        <taxon>Eukaryota</taxon>
        <taxon>Viridiplantae</taxon>
        <taxon>Streptophyta</taxon>
        <taxon>Embryophyta</taxon>
        <taxon>Tracheophyta</taxon>
        <taxon>Spermatophyta</taxon>
        <taxon>Magnoliopsida</taxon>
        <taxon>eudicotyledons</taxon>
        <taxon>Gunneridae</taxon>
        <taxon>Pentapetalae</taxon>
        <taxon>asterids</taxon>
        <taxon>lamiids</taxon>
        <taxon>Lamiales</taxon>
        <taxon>Orobanchaceae</taxon>
        <taxon>Pedicularideae</taxon>
        <taxon>Castillejinae</taxon>
        <taxon>Castilleja</taxon>
    </lineage>
</organism>
<evidence type="ECO:0000256" key="9">
    <source>
        <dbReference type="ARBA" id="ARBA00023004"/>
    </source>
</evidence>
<evidence type="ECO:0000313" key="15">
    <source>
        <dbReference type="EMBL" id="KAL3613769.1"/>
    </source>
</evidence>
<dbReference type="AlphaFoldDB" id="A0ABD3B913"/>
<dbReference type="PRINTS" id="PR00385">
    <property type="entry name" value="P450"/>
</dbReference>
<proteinExistence type="inferred from homology"/>
<comment type="caution">
    <text evidence="15">The sequence shown here is derived from an EMBL/GenBank/DDBJ whole genome shotgun (WGS) entry which is preliminary data.</text>
</comment>
<dbReference type="InterPro" id="IPR001128">
    <property type="entry name" value="Cyt_P450"/>
</dbReference>
<keyword evidence="6 12" id="KW-0479">Metal-binding</keyword>
<dbReference type="InterPro" id="IPR017972">
    <property type="entry name" value="Cyt_P450_CS"/>
</dbReference>
<evidence type="ECO:0000256" key="2">
    <source>
        <dbReference type="ARBA" id="ARBA00004167"/>
    </source>
</evidence>
<keyword evidence="7 14" id="KW-1133">Transmembrane helix</keyword>
<dbReference type="FunFam" id="1.10.630.10:FF:000044">
    <property type="entry name" value="Cytochrome P450"/>
    <property type="match status" value="1"/>
</dbReference>
<protein>
    <recommendedName>
        <fullName evidence="17">Cytochrome P450</fullName>
    </recommendedName>
</protein>
<dbReference type="InterPro" id="IPR036396">
    <property type="entry name" value="Cyt_P450_sf"/>
</dbReference>
<dbReference type="GO" id="GO:0006629">
    <property type="term" value="P:lipid metabolic process"/>
    <property type="evidence" value="ECO:0007669"/>
    <property type="project" value="UniProtKB-ARBA"/>
</dbReference>
<feature type="binding site" description="axial binding residue" evidence="12">
    <location>
        <position position="474"/>
    </location>
    <ligand>
        <name>heme</name>
        <dbReference type="ChEBI" id="CHEBI:30413"/>
    </ligand>
    <ligandPart>
        <name>Fe</name>
        <dbReference type="ChEBI" id="CHEBI:18248"/>
    </ligandPart>
</feature>
<comment type="subcellular location">
    <subcellularLocation>
        <location evidence="2">Membrane</location>
        <topology evidence="2">Single-pass membrane protein</topology>
    </subcellularLocation>
</comment>
<dbReference type="SUPFAM" id="SSF48264">
    <property type="entry name" value="Cytochrome P450"/>
    <property type="match status" value="1"/>
</dbReference>
<dbReference type="Proteomes" id="UP001632038">
    <property type="component" value="Unassembled WGS sequence"/>
</dbReference>
<dbReference type="PROSITE" id="PS00086">
    <property type="entry name" value="CYTOCHROME_P450"/>
    <property type="match status" value="1"/>
</dbReference>
<evidence type="ECO:0000256" key="14">
    <source>
        <dbReference type="SAM" id="Phobius"/>
    </source>
</evidence>
<dbReference type="GO" id="GO:0004497">
    <property type="term" value="F:monooxygenase activity"/>
    <property type="evidence" value="ECO:0007669"/>
    <property type="project" value="UniProtKB-KW"/>
</dbReference>
<name>A0ABD3B913_9LAMI</name>
<dbReference type="GO" id="GO:0016020">
    <property type="term" value="C:membrane"/>
    <property type="evidence" value="ECO:0007669"/>
    <property type="project" value="UniProtKB-SubCell"/>
</dbReference>
<keyword evidence="11 14" id="KW-0472">Membrane</keyword>
<feature type="transmembrane region" description="Helical" evidence="14">
    <location>
        <begin position="53"/>
        <end position="76"/>
    </location>
</feature>
<evidence type="ECO:0008006" key="17">
    <source>
        <dbReference type="Google" id="ProtNLM"/>
    </source>
</evidence>
<evidence type="ECO:0000256" key="7">
    <source>
        <dbReference type="ARBA" id="ARBA00022989"/>
    </source>
</evidence>
<evidence type="ECO:0000256" key="3">
    <source>
        <dbReference type="ARBA" id="ARBA00010617"/>
    </source>
</evidence>
<dbReference type="GO" id="GO:0046872">
    <property type="term" value="F:metal ion binding"/>
    <property type="evidence" value="ECO:0007669"/>
    <property type="project" value="UniProtKB-KW"/>
</dbReference>
<sequence>MNSSSPSPSFTLTPKNNILSFVSQIQIIELLLATLVFIIIHSLRQARRHGLPTFPLVGMLPSLLLGLHTGNIYVWLTDILLHSRSATFVFRGPPLTNLHCVVTSDPRNLEHLLKTNFSNFPKGGYFRDTLRDLLGDGIFNADNDTWQKQRKIASLEFHSSKFKRMMIDSLLELVHNRLLPVLEDSRTDSIDLQDILLRLTFDNVCMIAFGADPGCLKPGLPETPFAAAFEAATEAAITRFVTPTLVWRLMRCFEIGSEGRLKDSINVVDNFAREVIRARKKELSDDDHKRARPDLLTAFLGMKDEEGREMFTERFLRDICVNFILAGRDTSSVALSWFFWLVDGNPAVEERILEGICGVVAEREGGDGGELVFRPDEVKRMDYLHAALSEALRLYPSVPVDHKEVLEDDVFPDGTILRKGTKVVYAIYAMGRMESIWGKDCDEFKPERWLGSDGRFMSESAYKFTAFNGGPRLCLGKDFAYYQMKFVAASILYRYRVVVVENHPVEPKMALTMYMKHGLKVVLRKRDPLEIEKYIKNKSC</sequence>
<comment type="similarity">
    <text evidence="3 13">Belongs to the cytochrome P450 family.</text>
</comment>
<keyword evidence="4 12" id="KW-0349">Heme</keyword>